<feature type="transmembrane region" description="Helical" evidence="3">
    <location>
        <begin position="480"/>
        <end position="499"/>
    </location>
</feature>
<sequence length="1809" mass="208046">MYFQRQEVLGAPPILASIGSIFSNDSKKDKLSPTYQLFVGIGYIFYLIIFMIVITKVIQPNEEYSSIYSIQNILKSANWNPDLSTPKNSMFNSIQTNTDIQYWMYYVLGPPLLNGHIADQNQFIGASLTKCVGEYLESDIEKNYVPSDYGIVKVINLNNCNKTKLNLVSRIASPYKYLEAFFDSSENYIVQEIEKSPELPALPKLSNRTDVISYSAELLFYNGNIDTYSVISFSFNLSIFGTFVVEVLSQSASPIKKYIGFPCTGACNLNINQIIKSAIFFIYCVIFILHLLSGVLLLISNLSGSPSYSQNEYERNGLGIESWSSYFKERSLPISIRISHLSVILLWISSAVIVQLLPSQSLNTILEKSNQAAKIINMGQTSETPLLNHIIYTIQIASVIKFTGTVIACIASFLMLFRIFQIFSSLFSQINVPLKTITLYFKKIVGLFFLINMLVLTMALGIIVYLHIDKLSANIQGMNTSISSSVFSLLLAPFSSGLSEGAPEGVNQIPSIIFFSIVLGISILYLLLIPMSTATIMFIYNEVEILQSLRQNTDNIYTIKTTLSAWVQQLFFLSTFWQSKKVSLFSSPSNDKEMKIAHDMQNEIEVQSHPENNSKEIIINEETNGIDKFNENSLNQMIQQKMKQLKKFFELPPRLEYIPYHLFLLIILFSFVSIYWIVSVVNYQLYTETGDVIWKILDSPFRARSFYSFDPTLDFFPYMFKSCNNKNVSPNFLYNKNQLPNIPEELLYGLYQSYKLTNITSLSHIKAWIQKIFIPLIKTKNVQSSGEKDFLIDLGHPTFDSTINPMLLFKQHFSPVKCNSNPISNELYLSTISKSKSSLSIKDISNFNTSSVSKVPKSLSRSSKSGLLNISNIFSRFLNFMNLGGGSVNRKLNASLDNNYQLESLLSSSGIDRVFFLYAGNESEISQQFDKSLNGSDKGNLFWVLKSYSLSTRSEISVDFIPSLNIFDLKEDVNAPFDGLFDYNMDNLEIYLPIIIPNQLSASLLTLKFEVLRTGKIEIEYVFDFVKREWITQVIGENDSIDSHIQEKSNNSSQNKIQRNESNINLNTWLFPSIMIGVQGFIILIFILLATYNFHRKRFLSKRLIHQINYKMDISDSDSENEIPKKKKIRRIGIRTFEKKIKRKEIENDQSKMKGQKLESSGNRNLYLNEKKNVLEFRKKNPKIKQDQEFKEEIIEYKHLEEEIYDEDVLSLYKLSNLNILIIIIMSIIFFLLFTSSIVYYILITSTKISMNLNSIDIEGGFNSIASSHGNALPWEIDQSNLNIDSKLNMIGSSSGFYNDHIFSFKNLFEAINNIQEISKYFEHFEIIGVLLIITYLSIIFVYSSLLVDRHRRTKMLRMKRYLEKTGRKLQGNSFESLSVFTFMDTTSQRGFSWNDANYALIPILCVVISFILIFSLTGYSILGYQETTYFSYYYSVLSSLLIIFNYNSVKQVIMTSITPDISIRFKSNFLTFFWRPIYYLLTFFTFNFILKALIPASIIFYMRSVASRNLQISQDTLLSKLNNVAVTRPSIPIFMNDSISLRMKFFIKALYKKLGKFKNFDMNLMKGSSMEEHADRDVHLTGENPDWIFAKLIPELFNEIIHYKLNVAELVNKDQQGIQEIRDYLGNISLQLLLIQEHLVKIEFLRCKLSMIRQELMKIEDVKKDISRGNRESQHYIDRLLQRLMSINDEIEHLDESNRVLGQEKESAKQKTTNASANYSLQKEKEKFSTDFLFEYGNSYAKTLFENSKINDITSSDESSDGSSYSQRHPDEANSTIFKNKNTKKSIINYIHENKKGDNIVQNIWKRD</sequence>
<keyword evidence="3" id="KW-0472">Membrane</keyword>
<evidence type="ECO:0000313" key="4">
    <source>
        <dbReference type="EMBL" id="KAJ1609336.1"/>
    </source>
</evidence>
<feature type="transmembrane region" description="Helical" evidence="3">
    <location>
        <begin position="402"/>
        <end position="424"/>
    </location>
</feature>
<reference evidence="4" key="1">
    <citation type="submission" date="2022-10" db="EMBL/GenBank/DDBJ databases">
        <title>Adaptive evolution leads to modifications in subtelomeric GC content in a zoonotic Cryptosporidium species.</title>
        <authorList>
            <person name="Li J."/>
            <person name="Feng Y."/>
            <person name="Xiao L."/>
        </authorList>
    </citation>
    <scope>NUCLEOTIDE SEQUENCE</scope>
    <source>
        <strain evidence="4">33844</strain>
    </source>
</reference>
<evidence type="ECO:0000256" key="3">
    <source>
        <dbReference type="SAM" id="Phobius"/>
    </source>
</evidence>
<feature type="transmembrane region" description="Helical" evidence="3">
    <location>
        <begin position="1327"/>
        <end position="1348"/>
    </location>
</feature>
<keyword evidence="1" id="KW-0175">Coiled coil</keyword>
<gene>
    <name evidence="4" type="ORF">OJ253_1572</name>
</gene>
<proteinExistence type="predicted"/>
<feature type="region of interest" description="Disordered" evidence="2">
    <location>
        <begin position="1753"/>
        <end position="1779"/>
    </location>
</feature>
<feature type="transmembrane region" description="Helical" evidence="3">
    <location>
        <begin position="1220"/>
        <end position="1243"/>
    </location>
</feature>
<feature type="transmembrane region" description="Helical" evidence="3">
    <location>
        <begin position="1399"/>
        <end position="1423"/>
    </location>
</feature>
<dbReference type="OrthoDB" id="342199at2759"/>
<evidence type="ECO:0000256" key="1">
    <source>
        <dbReference type="SAM" id="Coils"/>
    </source>
</evidence>
<feature type="transmembrane region" description="Helical" evidence="3">
    <location>
        <begin position="657"/>
        <end position="678"/>
    </location>
</feature>
<feature type="transmembrane region" description="Helical" evidence="3">
    <location>
        <begin position="1069"/>
        <end position="1094"/>
    </location>
</feature>
<feature type="transmembrane region" description="Helical" evidence="3">
    <location>
        <begin position="334"/>
        <end position="357"/>
    </location>
</feature>
<accession>A0A9D5HXF8</accession>
<feature type="transmembrane region" description="Helical" evidence="3">
    <location>
        <begin position="444"/>
        <end position="468"/>
    </location>
</feature>
<feature type="transmembrane region" description="Helical" evidence="3">
    <location>
        <begin position="278"/>
        <end position="299"/>
    </location>
</feature>
<feature type="transmembrane region" description="Helical" evidence="3">
    <location>
        <begin position="511"/>
        <end position="540"/>
    </location>
</feature>
<keyword evidence="3" id="KW-1133">Transmembrane helix</keyword>
<dbReference type="EMBL" id="JAPCXC010000035">
    <property type="protein sequence ID" value="KAJ1609336.1"/>
    <property type="molecule type" value="Genomic_DNA"/>
</dbReference>
<protein>
    <submittedName>
        <fullName evidence="4">Transmembrane domain-containing protein</fullName>
    </submittedName>
</protein>
<feature type="transmembrane region" description="Helical" evidence="3">
    <location>
        <begin position="1478"/>
        <end position="1503"/>
    </location>
</feature>
<dbReference type="Proteomes" id="UP001067231">
    <property type="component" value="Unassembled WGS sequence"/>
</dbReference>
<organism evidence="4">
    <name type="scientific">Cryptosporidium canis</name>
    <dbReference type="NCBI Taxonomy" id="195482"/>
    <lineage>
        <taxon>Eukaryota</taxon>
        <taxon>Sar</taxon>
        <taxon>Alveolata</taxon>
        <taxon>Apicomplexa</taxon>
        <taxon>Conoidasida</taxon>
        <taxon>Coccidia</taxon>
        <taxon>Eucoccidiorida</taxon>
        <taxon>Eimeriorina</taxon>
        <taxon>Cryptosporidiidae</taxon>
        <taxon>Cryptosporidium</taxon>
    </lineage>
</organism>
<feature type="transmembrane region" description="Helical" evidence="3">
    <location>
        <begin position="35"/>
        <end position="54"/>
    </location>
</feature>
<feature type="transmembrane region" description="Helical" evidence="3">
    <location>
        <begin position="1429"/>
        <end position="1447"/>
    </location>
</feature>
<keyword evidence="3 4" id="KW-0812">Transmembrane</keyword>
<evidence type="ECO:0000256" key="2">
    <source>
        <dbReference type="SAM" id="MobiDB-lite"/>
    </source>
</evidence>
<comment type="caution">
    <text evidence="4">The sequence shown here is derived from an EMBL/GenBank/DDBJ whole genome shotgun (WGS) entry which is preliminary data.</text>
</comment>
<feature type="coiled-coil region" evidence="1">
    <location>
        <begin position="1678"/>
        <end position="1712"/>
    </location>
</feature>
<name>A0A9D5HXF8_9CRYT</name>